<reference evidence="2" key="1">
    <citation type="submission" date="2020-06" db="EMBL/GenBank/DDBJ databases">
        <authorList>
            <person name="Li T."/>
            <person name="Hu X."/>
            <person name="Zhang T."/>
            <person name="Song X."/>
            <person name="Zhang H."/>
            <person name="Dai N."/>
            <person name="Sheng W."/>
            <person name="Hou X."/>
            <person name="Wei L."/>
        </authorList>
    </citation>
    <scope>NUCLEOTIDE SEQUENCE</scope>
    <source>
        <strain evidence="2">G02</strain>
        <tissue evidence="2">Leaf</tissue>
    </source>
</reference>
<evidence type="ECO:0000313" key="2">
    <source>
        <dbReference type="EMBL" id="KAL0325271.1"/>
    </source>
</evidence>
<evidence type="ECO:0000256" key="1">
    <source>
        <dbReference type="SAM" id="Phobius"/>
    </source>
</evidence>
<sequence length="126" mass="14259">MSSTIGIQYPRSRISYHIHFNNKHTWVGEELWALPFPMPLSLAMHANIICPRPLSTAFLPFRFALSYPAAGAPTVLVVAGTAFPFPFFLFKRPTLLPFALEVEASPTNIFGPDLRVVVLYWTRHMN</sequence>
<dbReference type="AlphaFoldDB" id="A0AAW2M5M1"/>
<proteinExistence type="predicted"/>
<organism evidence="2">
    <name type="scientific">Sesamum radiatum</name>
    <name type="common">Black benniseed</name>
    <dbReference type="NCBI Taxonomy" id="300843"/>
    <lineage>
        <taxon>Eukaryota</taxon>
        <taxon>Viridiplantae</taxon>
        <taxon>Streptophyta</taxon>
        <taxon>Embryophyta</taxon>
        <taxon>Tracheophyta</taxon>
        <taxon>Spermatophyta</taxon>
        <taxon>Magnoliopsida</taxon>
        <taxon>eudicotyledons</taxon>
        <taxon>Gunneridae</taxon>
        <taxon>Pentapetalae</taxon>
        <taxon>asterids</taxon>
        <taxon>lamiids</taxon>
        <taxon>Lamiales</taxon>
        <taxon>Pedaliaceae</taxon>
        <taxon>Sesamum</taxon>
    </lineage>
</organism>
<dbReference type="EMBL" id="JACGWJ010000023">
    <property type="protein sequence ID" value="KAL0325271.1"/>
    <property type="molecule type" value="Genomic_DNA"/>
</dbReference>
<keyword evidence="1" id="KW-0472">Membrane</keyword>
<keyword evidence="1" id="KW-0812">Transmembrane</keyword>
<comment type="caution">
    <text evidence="2">The sequence shown here is derived from an EMBL/GenBank/DDBJ whole genome shotgun (WGS) entry which is preliminary data.</text>
</comment>
<feature type="transmembrane region" description="Helical" evidence="1">
    <location>
        <begin position="70"/>
        <end position="90"/>
    </location>
</feature>
<gene>
    <name evidence="2" type="ORF">Sradi_5096400</name>
</gene>
<keyword evidence="1" id="KW-1133">Transmembrane helix</keyword>
<protein>
    <submittedName>
        <fullName evidence="2">Uncharacterized protein</fullName>
    </submittedName>
</protein>
<name>A0AAW2M5M1_SESRA</name>
<accession>A0AAW2M5M1</accession>
<reference evidence="2" key="2">
    <citation type="journal article" date="2024" name="Plant">
        <title>Genomic evolution and insights into agronomic trait innovations of Sesamum species.</title>
        <authorList>
            <person name="Miao H."/>
            <person name="Wang L."/>
            <person name="Qu L."/>
            <person name="Liu H."/>
            <person name="Sun Y."/>
            <person name="Le M."/>
            <person name="Wang Q."/>
            <person name="Wei S."/>
            <person name="Zheng Y."/>
            <person name="Lin W."/>
            <person name="Duan Y."/>
            <person name="Cao H."/>
            <person name="Xiong S."/>
            <person name="Wang X."/>
            <person name="Wei L."/>
            <person name="Li C."/>
            <person name="Ma Q."/>
            <person name="Ju M."/>
            <person name="Zhao R."/>
            <person name="Li G."/>
            <person name="Mu C."/>
            <person name="Tian Q."/>
            <person name="Mei H."/>
            <person name="Zhang T."/>
            <person name="Gao T."/>
            <person name="Zhang H."/>
        </authorList>
    </citation>
    <scope>NUCLEOTIDE SEQUENCE</scope>
    <source>
        <strain evidence="2">G02</strain>
    </source>
</reference>